<dbReference type="PANTHER" id="PTHR43772:SF2">
    <property type="entry name" value="PUTATIVE (AFU_ORTHOLOGUE AFUA_2G04480)-RELATED"/>
    <property type="match status" value="1"/>
</dbReference>
<keyword evidence="2 10" id="KW-0624">Polysaccharide degradation</keyword>
<comment type="similarity">
    <text evidence="1 8">Belongs to the glycosyl hydrolase 43 family.</text>
</comment>
<dbReference type="EMBL" id="QREV01000043">
    <property type="protein sequence ID" value="RDU48287.1"/>
    <property type="molecule type" value="Genomic_DNA"/>
</dbReference>
<dbReference type="InterPro" id="IPR023296">
    <property type="entry name" value="Glyco_hydro_beta-prop_sf"/>
</dbReference>
<evidence type="ECO:0000256" key="1">
    <source>
        <dbReference type="ARBA" id="ARBA00009865"/>
    </source>
</evidence>
<evidence type="ECO:0000313" key="11">
    <source>
        <dbReference type="Proteomes" id="UP000256321"/>
    </source>
</evidence>
<dbReference type="InterPro" id="IPR052176">
    <property type="entry name" value="Glycosyl_Hydrlase_43_Enz"/>
</dbReference>
<feature type="active site" description="Proton donor" evidence="6">
    <location>
        <position position="199"/>
    </location>
</feature>
<dbReference type="Proteomes" id="UP000629596">
    <property type="component" value="Unassembled WGS sequence"/>
</dbReference>
<keyword evidence="5 8" id="KW-0326">Glycosidase</keyword>
<evidence type="ECO:0000256" key="6">
    <source>
        <dbReference type="PIRSR" id="PIRSR606710-1"/>
    </source>
</evidence>
<name>A0A3D8HCN4_9BACT</name>
<evidence type="ECO:0000313" key="10">
    <source>
        <dbReference type="EMBL" id="RDU48287.1"/>
    </source>
</evidence>
<evidence type="ECO:0000256" key="7">
    <source>
        <dbReference type="PIRSR" id="PIRSR606710-2"/>
    </source>
</evidence>
<keyword evidence="3 8" id="KW-0378">Hydrolase</keyword>
<evidence type="ECO:0000313" key="12">
    <source>
        <dbReference type="Proteomes" id="UP000629596"/>
    </source>
</evidence>
<evidence type="ECO:0000313" key="9">
    <source>
        <dbReference type="EMBL" id="MBC8603021.1"/>
    </source>
</evidence>
<dbReference type="InterPro" id="IPR006710">
    <property type="entry name" value="Glyco_hydro_43"/>
</dbReference>
<dbReference type="Pfam" id="PF04616">
    <property type="entry name" value="Glyco_hydro_43"/>
    <property type="match status" value="1"/>
</dbReference>
<proteinExistence type="inferred from homology"/>
<keyword evidence="2 10" id="KW-0858">Xylan degradation</keyword>
<dbReference type="GO" id="GO:0004553">
    <property type="term" value="F:hydrolase activity, hydrolyzing O-glycosyl compounds"/>
    <property type="evidence" value="ECO:0007669"/>
    <property type="project" value="InterPro"/>
</dbReference>
<protein>
    <submittedName>
        <fullName evidence="10">1,4-beta-xylanase</fullName>
    </submittedName>
    <submittedName>
        <fullName evidence="9">Family 43 glycosylhydrolase</fullName>
    </submittedName>
</protein>
<gene>
    <name evidence="10" type="ORF">DWU89_15375</name>
    <name evidence="9" type="ORF">H8784_15000</name>
</gene>
<evidence type="ECO:0000256" key="8">
    <source>
        <dbReference type="RuleBase" id="RU361187"/>
    </source>
</evidence>
<comment type="caution">
    <text evidence="10">The sequence shown here is derived from an EMBL/GenBank/DDBJ whole genome shotgun (WGS) entry which is preliminary data.</text>
</comment>
<dbReference type="SUPFAM" id="SSF75005">
    <property type="entry name" value="Arabinanase/levansucrase/invertase"/>
    <property type="match status" value="1"/>
</dbReference>
<sequence length="313" mass="35615">MNTNILKKIIFTLLWTLYVSVSALGEETVSTVLPIADPYILCYKDMYYAYGTSRGDGFEVYCSNDLKSWKRSANLALSKDDSYGDKWFWAPEVYYVEKYKKFYMYYSVEEHVCVATSDSPLGPFVQDEKRPIREEKGIDTSVLFDEDGKAYLYFVRFTNGNVIWCAELKDNLKEIKEETLTQCIEATEPWETVFGKVAEGPSSLKLNGVYYLLYSANDFRSLDYAVGYATSASPFGPWKKYTGNPLLHKVENLVGTGHGAPFVDGNGKYRYVFHAHKSQTEVNQRNTYIIDMSFSDKNGVSIGGNLIRPVVVE</sequence>
<organism evidence="10 11">
    <name type="scientific">Parabacteroides acidifaciens</name>
    <dbReference type="NCBI Taxonomy" id="2290935"/>
    <lineage>
        <taxon>Bacteria</taxon>
        <taxon>Pseudomonadati</taxon>
        <taxon>Bacteroidota</taxon>
        <taxon>Bacteroidia</taxon>
        <taxon>Bacteroidales</taxon>
        <taxon>Tannerellaceae</taxon>
        <taxon>Parabacteroides</taxon>
    </lineage>
</organism>
<evidence type="ECO:0000256" key="3">
    <source>
        <dbReference type="ARBA" id="ARBA00022801"/>
    </source>
</evidence>
<evidence type="ECO:0000256" key="5">
    <source>
        <dbReference type="ARBA" id="ARBA00023295"/>
    </source>
</evidence>
<dbReference type="EMBL" id="JACRTI010000043">
    <property type="protein sequence ID" value="MBC8603021.1"/>
    <property type="molecule type" value="Genomic_DNA"/>
</dbReference>
<reference evidence="9 12" key="2">
    <citation type="submission" date="2020-08" db="EMBL/GenBank/DDBJ databases">
        <title>Genome public.</title>
        <authorList>
            <person name="Liu C."/>
            <person name="Sun Q."/>
        </authorList>
    </citation>
    <scope>NUCLEOTIDE SEQUENCE [LARGE SCALE GENOMIC DNA]</scope>
    <source>
        <strain evidence="9 12">426_9</strain>
    </source>
</reference>
<feature type="site" description="Important for catalytic activity, responsible for pKa modulation of the active site Glu and correct orientation of both the proton donor and substrate" evidence="7">
    <location>
        <position position="139"/>
    </location>
</feature>
<dbReference type="GO" id="GO:0045493">
    <property type="term" value="P:xylan catabolic process"/>
    <property type="evidence" value="ECO:0007669"/>
    <property type="project" value="UniProtKB-KW"/>
</dbReference>
<feature type="active site" description="Proton acceptor" evidence="6">
    <location>
        <position position="37"/>
    </location>
</feature>
<dbReference type="AlphaFoldDB" id="A0A3D8HCN4"/>
<reference evidence="10 11" key="1">
    <citation type="submission" date="2018-07" db="EMBL/GenBank/DDBJ databases">
        <title>Parabacteroides acidifaciens nov. sp., isolated from human feces.</title>
        <authorList>
            <person name="Wang Y.J."/>
        </authorList>
    </citation>
    <scope>NUCLEOTIDE SEQUENCE [LARGE SCALE GENOMIC DNA]</scope>
    <source>
        <strain evidence="10 11">426-9</strain>
    </source>
</reference>
<dbReference type="PANTHER" id="PTHR43772">
    <property type="entry name" value="ENDO-1,4-BETA-XYLANASE"/>
    <property type="match status" value="1"/>
</dbReference>
<evidence type="ECO:0000256" key="2">
    <source>
        <dbReference type="ARBA" id="ARBA00022651"/>
    </source>
</evidence>
<keyword evidence="12" id="KW-1185">Reference proteome</keyword>
<dbReference type="Proteomes" id="UP000256321">
    <property type="component" value="Unassembled WGS sequence"/>
</dbReference>
<dbReference type="CDD" id="cd08991">
    <property type="entry name" value="GH43_HoAraf43-like"/>
    <property type="match status" value="1"/>
</dbReference>
<accession>A0A3D8HCN4</accession>
<evidence type="ECO:0000256" key="4">
    <source>
        <dbReference type="ARBA" id="ARBA00023277"/>
    </source>
</evidence>
<dbReference type="Gene3D" id="2.115.10.20">
    <property type="entry name" value="Glycosyl hydrolase domain, family 43"/>
    <property type="match status" value="1"/>
</dbReference>
<dbReference type="RefSeq" id="WP_115500516.1">
    <property type="nucleotide sequence ID" value="NZ_JACRTI010000043.1"/>
</dbReference>
<keyword evidence="4" id="KW-0119">Carbohydrate metabolism</keyword>